<dbReference type="SUPFAM" id="SSF52096">
    <property type="entry name" value="ClpP/crotonase"/>
    <property type="match status" value="1"/>
</dbReference>
<dbReference type="OrthoDB" id="6397760at2"/>
<evidence type="ECO:0000313" key="2">
    <source>
        <dbReference type="EMBL" id="SHF20811.1"/>
    </source>
</evidence>
<name>A0A1M4ZS12_9BACE</name>
<dbReference type="InterPro" id="IPR029045">
    <property type="entry name" value="ClpP/crotonase-like_dom_sf"/>
</dbReference>
<dbReference type="PANTHER" id="PTHR11261:SF3">
    <property type="entry name" value="RETINOL-BINDING PROTEIN 3"/>
    <property type="match status" value="1"/>
</dbReference>
<dbReference type="Proteomes" id="UP000184509">
    <property type="component" value="Unassembled WGS sequence"/>
</dbReference>
<dbReference type="InterPro" id="IPR005151">
    <property type="entry name" value="Tail-specific_protease"/>
</dbReference>
<evidence type="ECO:0000259" key="1">
    <source>
        <dbReference type="SMART" id="SM00245"/>
    </source>
</evidence>
<organism evidence="2 3">
    <name type="scientific">Bacteroides luti</name>
    <dbReference type="NCBI Taxonomy" id="1297750"/>
    <lineage>
        <taxon>Bacteria</taxon>
        <taxon>Pseudomonadati</taxon>
        <taxon>Bacteroidota</taxon>
        <taxon>Bacteroidia</taxon>
        <taxon>Bacteroidales</taxon>
        <taxon>Bacteroidaceae</taxon>
        <taxon>Bacteroides</taxon>
    </lineage>
</organism>
<dbReference type="GO" id="GO:0006508">
    <property type="term" value="P:proteolysis"/>
    <property type="evidence" value="ECO:0007669"/>
    <property type="project" value="UniProtKB-KW"/>
</dbReference>
<dbReference type="SMART" id="SM00245">
    <property type="entry name" value="TSPc"/>
    <property type="match status" value="1"/>
</dbReference>
<dbReference type="Gene3D" id="3.30.750.44">
    <property type="match status" value="1"/>
</dbReference>
<dbReference type="PANTHER" id="PTHR11261">
    <property type="entry name" value="INTERPHOTORECEPTOR RETINOID-BINDING PROTEIN"/>
    <property type="match status" value="1"/>
</dbReference>
<keyword evidence="2" id="KW-0378">Hydrolase</keyword>
<dbReference type="PROSITE" id="PS51257">
    <property type="entry name" value="PROKAR_LIPOPROTEIN"/>
    <property type="match status" value="1"/>
</dbReference>
<dbReference type="STRING" id="1297750.SAMN05444405_10634"/>
<protein>
    <submittedName>
        <fullName evidence="2">Tricorn protease C1 domain-containing protein</fullName>
    </submittedName>
</protein>
<proteinExistence type="predicted"/>
<dbReference type="Pfam" id="PF14684">
    <property type="entry name" value="Tricorn_C1"/>
    <property type="match status" value="1"/>
</dbReference>
<dbReference type="InterPro" id="IPR028204">
    <property type="entry name" value="Tricorn_C1"/>
</dbReference>
<dbReference type="GO" id="GO:0008236">
    <property type="term" value="F:serine-type peptidase activity"/>
    <property type="evidence" value="ECO:0007669"/>
    <property type="project" value="InterPro"/>
</dbReference>
<feature type="domain" description="Tail specific protease" evidence="1">
    <location>
        <begin position="117"/>
        <end position="317"/>
    </location>
</feature>
<dbReference type="RefSeq" id="WP_073400595.1">
    <property type="nucleotide sequence ID" value="NZ_FQTV01000006.1"/>
</dbReference>
<dbReference type="CDD" id="cd07563">
    <property type="entry name" value="Peptidase_S41_IRBP"/>
    <property type="match status" value="1"/>
</dbReference>
<gene>
    <name evidence="2" type="ORF">SAMN05444405_10634</name>
</gene>
<evidence type="ECO:0000313" key="3">
    <source>
        <dbReference type="Proteomes" id="UP000184509"/>
    </source>
</evidence>
<reference evidence="2 3" key="1">
    <citation type="submission" date="2016-11" db="EMBL/GenBank/DDBJ databases">
        <authorList>
            <person name="Jaros S."/>
            <person name="Januszkiewicz K."/>
            <person name="Wedrychowicz H."/>
        </authorList>
    </citation>
    <scope>NUCLEOTIDE SEQUENCE [LARGE SCALE GENOMIC DNA]</scope>
    <source>
        <strain evidence="2 3">DSM 26991</strain>
    </source>
</reference>
<accession>A0A1M4ZS12</accession>
<dbReference type="Gene3D" id="3.90.226.10">
    <property type="entry name" value="2-enoyl-CoA Hydratase, Chain A, domain 1"/>
    <property type="match status" value="1"/>
</dbReference>
<sequence length="340" mass="38762">MRFKEHIKYYISWSIAICSLLFIMTSCVEEATYSDTPEGNFEELWSIIDEQYCFLDYKNIDWDAIHTKYKKRISADMTTDGLFQVLGDMLAELKDGHVNLYSANDVARYWKWYEDYPMNFSDSIQKNYLGTDYRIASGIKYKVLDDNIGYIYYGSFSAGIGDGNLDEVLSNLAICDGLIIDVRNNGGGTITNATKLAERFTNEKVLTGYIRHKTGIEHTDFSEPYPIYLEPSNSIRWQKKVAVLTNRRSYSATNDFVNSMRMLPLVTIIGDKTGGGSGLPFTSELPNGWNVRFSSSPHFDANMEQIEWGIDPDIKVDISSTDYSKGIDTIIERARAFLKK</sequence>
<keyword evidence="2" id="KW-0645">Protease</keyword>
<keyword evidence="3" id="KW-1185">Reference proteome</keyword>
<dbReference type="Pfam" id="PF03572">
    <property type="entry name" value="Peptidase_S41"/>
    <property type="match status" value="1"/>
</dbReference>
<dbReference type="EMBL" id="FQTV01000006">
    <property type="protein sequence ID" value="SHF20811.1"/>
    <property type="molecule type" value="Genomic_DNA"/>
</dbReference>
<dbReference type="AlphaFoldDB" id="A0A1M4ZS12"/>